<sequence>MNKNFEYWKSIGVILVCLSLGGCTATSQPSKFYLLNSYSSTKQAIAKAPEGLAVGVGPLTIPEYVDRPQIVTRVSTNELSLAEFHKWAEPLKDNIPQVLIDNLSVLLKTDHVVSYPWKRTTSIEYQVAIDITRFDATADGEAHLTARWYLYGEDTRTILDTHNSHLTAPLQGPDYASIVAALNRTLDELSQSIATSIVNVHLKKKK</sequence>
<comment type="caution">
    <text evidence="2">The sequence shown here is derived from an EMBL/GenBank/DDBJ whole genome shotgun (WGS) entry which is preliminary data.</text>
</comment>
<dbReference type="RefSeq" id="WP_313833605.1">
    <property type="nucleotide sequence ID" value="NZ_JAQOUE010000001.1"/>
</dbReference>
<reference evidence="2 3" key="1">
    <citation type="journal article" date="2023" name="ISME J.">
        <title>Cultivation and genomic characterization of novel and ubiquitous marine nitrite-oxidizing bacteria from the Nitrospirales.</title>
        <authorList>
            <person name="Mueller A.J."/>
            <person name="Daebeler A."/>
            <person name="Herbold C.W."/>
            <person name="Kirkegaard R.H."/>
            <person name="Daims H."/>
        </authorList>
    </citation>
    <scope>NUCLEOTIDE SEQUENCE [LARGE SCALE GENOMIC DNA]</scope>
    <source>
        <strain evidence="2 3">EB</strain>
    </source>
</reference>
<evidence type="ECO:0000259" key="1">
    <source>
        <dbReference type="Pfam" id="PF03886"/>
    </source>
</evidence>
<evidence type="ECO:0000313" key="2">
    <source>
        <dbReference type="EMBL" id="MDT7043114.1"/>
    </source>
</evidence>
<name>A0ABU3K9M1_9BACT</name>
<dbReference type="Proteomes" id="UP001250932">
    <property type="component" value="Unassembled WGS sequence"/>
</dbReference>
<dbReference type="InterPro" id="IPR005586">
    <property type="entry name" value="ABC_trans_aux"/>
</dbReference>
<dbReference type="Gene3D" id="3.40.50.10610">
    <property type="entry name" value="ABC-type transport auxiliary lipoprotein component"/>
    <property type="match status" value="1"/>
</dbReference>
<evidence type="ECO:0000313" key="3">
    <source>
        <dbReference type="Proteomes" id="UP001250932"/>
    </source>
</evidence>
<dbReference type="EMBL" id="JAQOUE010000001">
    <property type="protein sequence ID" value="MDT7043114.1"/>
    <property type="molecule type" value="Genomic_DNA"/>
</dbReference>
<keyword evidence="3" id="KW-1185">Reference proteome</keyword>
<dbReference type="SUPFAM" id="SSF159594">
    <property type="entry name" value="XCC0632-like"/>
    <property type="match status" value="1"/>
</dbReference>
<dbReference type="Pfam" id="PF03886">
    <property type="entry name" value="ABC_trans_aux"/>
    <property type="match status" value="1"/>
</dbReference>
<proteinExistence type="predicted"/>
<accession>A0ABU3K9M1</accession>
<protein>
    <submittedName>
        <fullName evidence="2">PqiC family protein</fullName>
    </submittedName>
</protein>
<gene>
    <name evidence="2" type="ORF">PPG34_12205</name>
</gene>
<dbReference type="PROSITE" id="PS51257">
    <property type="entry name" value="PROKAR_LIPOPROTEIN"/>
    <property type="match status" value="1"/>
</dbReference>
<feature type="domain" description="ABC-type transport auxiliary lipoprotein component" evidence="1">
    <location>
        <begin position="33"/>
        <end position="194"/>
    </location>
</feature>
<organism evidence="2 3">
    <name type="scientific">Candidatus Nitronereus thalassa</name>
    <dbReference type="NCBI Taxonomy" id="3020898"/>
    <lineage>
        <taxon>Bacteria</taxon>
        <taxon>Pseudomonadati</taxon>
        <taxon>Nitrospirota</taxon>
        <taxon>Nitrospiria</taxon>
        <taxon>Nitrospirales</taxon>
        <taxon>Nitrospiraceae</taxon>
        <taxon>Candidatus Nitronereus</taxon>
    </lineage>
</organism>